<comment type="caution">
    <text evidence="1">The sequence shown here is derived from an EMBL/GenBank/DDBJ whole genome shotgun (WGS) entry which is preliminary data.</text>
</comment>
<accession>A0A1J8PU45</accession>
<reference evidence="1 2" key="1">
    <citation type="submission" date="2016-03" db="EMBL/GenBank/DDBJ databases">
        <title>Comparative genomics of the ectomycorrhizal sister species Rhizopogon vinicolor and Rhizopogon vesiculosus (Basidiomycota: Boletales) reveals a divergence of the mating type B locus.</title>
        <authorList>
            <person name="Mujic A.B."/>
            <person name="Kuo A."/>
            <person name="Tritt A."/>
            <person name="Lipzen A."/>
            <person name="Chen C."/>
            <person name="Johnson J."/>
            <person name="Sharma A."/>
            <person name="Barry K."/>
            <person name="Grigoriev I.V."/>
            <person name="Spatafora J.W."/>
        </authorList>
    </citation>
    <scope>NUCLEOTIDE SEQUENCE [LARGE SCALE GENOMIC DNA]</scope>
    <source>
        <strain evidence="1 2">AM-OR11-056</strain>
    </source>
</reference>
<sequence>MKQIATKTGLSRATIARVIKKAIPDKENIKLG</sequence>
<dbReference type="OrthoDB" id="3008056at2759"/>
<dbReference type="AlphaFoldDB" id="A0A1J8PU45"/>
<keyword evidence="2" id="KW-1185">Reference proteome</keyword>
<evidence type="ECO:0000313" key="1">
    <source>
        <dbReference type="EMBL" id="OJA12405.1"/>
    </source>
</evidence>
<protein>
    <submittedName>
        <fullName evidence="1">Uncharacterized protein</fullName>
    </submittedName>
</protein>
<dbReference type="EMBL" id="LVVM01004670">
    <property type="protein sequence ID" value="OJA12405.1"/>
    <property type="molecule type" value="Genomic_DNA"/>
</dbReference>
<dbReference type="Proteomes" id="UP000183567">
    <property type="component" value="Unassembled WGS sequence"/>
</dbReference>
<gene>
    <name evidence="1" type="ORF">AZE42_14086</name>
</gene>
<evidence type="ECO:0000313" key="2">
    <source>
        <dbReference type="Proteomes" id="UP000183567"/>
    </source>
</evidence>
<proteinExistence type="predicted"/>
<name>A0A1J8PU45_9AGAM</name>
<organism evidence="1 2">
    <name type="scientific">Rhizopogon vesiculosus</name>
    <dbReference type="NCBI Taxonomy" id="180088"/>
    <lineage>
        <taxon>Eukaryota</taxon>
        <taxon>Fungi</taxon>
        <taxon>Dikarya</taxon>
        <taxon>Basidiomycota</taxon>
        <taxon>Agaricomycotina</taxon>
        <taxon>Agaricomycetes</taxon>
        <taxon>Agaricomycetidae</taxon>
        <taxon>Boletales</taxon>
        <taxon>Suillineae</taxon>
        <taxon>Rhizopogonaceae</taxon>
        <taxon>Rhizopogon</taxon>
    </lineage>
</organism>